<keyword evidence="2" id="KW-0812">Transmembrane</keyword>
<dbReference type="RefSeq" id="WP_231329336.1">
    <property type="nucleotide sequence ID" value="NZ_CP059572.1"/>
</dbReference>
<protein>
    <submittedName>
        <fullName evidence="3">Uncharacterized protein</fullName>
    </submittedName>
</protein>
<keyword evidence="2" id="KW-1133">Transmembrane helix</keyword>
<evidence type="ECO:0000313" key="3">
    <source>
        <dbReference type="EMBL" id="QXJ23649.1"/>
    </source>
</evidence>
<keyword evidence="4" id="KW-1185">Reference proteome</keyword>
<evidence type="ECO:0000256" key="2">
    <source>
        <dbReference type="SAM" id="Phobius"/>
    </source>
</evidence>
<sequence length="248" mass="25061">MDLESELRKAMAEQVAGAAAPPSLAADVRRRHRRRVARIRTTMGAAGASVVAIALVPAYQTFRAAPAGAPENAAPSNSVSMYRQPEPPPAPEVPVSPPAGRPGAGRSHGAAGGTPPGAPGGHPSKPGVPGLPKPPGWVTYLPGGLTAHAPCAMKGGAERRTTVCEWRGTGGWVEITLVRGTGFGLGDLPPVRGVPGRASVRGTPAIIGDGPGSGRQIAWLARPGVGAVVRAGGGAEDRLMRIAEGVRP</sequence>
<feature type="transmembrane region" description="Helical" evidence="2">
    <location>
        <begin position="39"/>
        <end position="59"/>
    </location>
</feature>
<feature type="region of interest" description="Disordered" evidence="1">
    <location>
        <begin position="67"/>
        <end position="135"/>
    </location>
</feature>
<accession>A0ABX8R062</accession>
<feature type="compositionally biased region" description="Pro residues" evidence="1">
    <location>
        <begin position="85"/>
        <end position="100"/>
    </location>
</feature>
<evidence type="ECO:0000313" key="4">
    <source>
        <dbReference type="Proteomes" id="UP001049518"/>
    </source>
</evidence>
<keyword evidence="2" id="KW-0472">Membrane</keyword>
<proteinExistence type="predicted"/>
<dbReference type="Proteomes" id="UP001049518">
    <property type="component" value="Chromosome"/>
</dbReference>
<evidence type="ECO:0000256" key="1">
    <source>
        <dbReference type="SAM" id="MobiDB-lite"/>
    </source>
</evidence>
<reference evidence="3" key="1">
    <citation type="submission" date="2020-07" db="EMBL/GenBank/DDBJ databases">
        <authorList>
            <person name="Tarantini F.S."/>
            <person name="Hong K.W."/>
            <person name="Chan K.G."/>
        </authorList>
    </citation>
    <scope>NUCLEOTIDE SEQUENCE</scope>
    <source>
        <strain evidence="3">32-07</strain>
    </source>
</reference>
<dbReference type="EMBL" id="CP059572">
    <property type="protein sequence ID" value="QXJ23649.1"/>
    <property type="molecule type" value="Genomic_DNA"/>
</dbReference>
<name>A0ABX8R062_9ACTN</name>
<organism evidence="3 4">
    <name type="scientific">Actinomadura graeca</name>
    <dbReference type="NCBI Taxonomy" id="2750812"/>
    <lineage>
        <taxon>Bacteria</taxon>
        <taxon>Bacillati</taxon>
        <taxon>Actinomycetota</taxon>
        <taxon>Actinomycetes</taxon>
        <taxon>Streptosporangiales</taxon>
        <taxon>Thermomonosporaceae</taxon>
        <taxon>Actinomadura</taxon>
    </lineage>
</organism>
<gene>
    <name evidence="3" type="ORF">AGRA3207_004834</name>
</gene>